<name>A0A6J6MIA3_9ZZZZ</name>
<evidence type="ECO:0000313" key="1">
    <source>
        <dbReference type="EMBL" id="CAB4672514.1"/>
    </source>
</evidence>
<accession>A0A6J6MIA3</accession>
<sequence length="42" mass="4475">MIEIIKVGYVLVVPNESNLPLSLIGRPCGNGVDGSLKNPRDP</sequence>
<dbReference type="EMBL" id="CAEZWU010000126">
    <property type="protein sequence ID" value="CAB4672514.1"/>
    <property type="molecule type" value="Genomic_DNA"/>
</dbReference>
<organism evidence="1">
    <name type="scientific">freshwater metagenome</name>
    <dbReference type="NCBI Taxonomy" id="449393"/>
    <lineage>
        <taxon>unclassified sequences</taxon>
        <taxon>metagenomes</taxon>
        <taxon>ecological metagenomes</taxon>
    </lineage>
</organism>
<reference evidence="1" key="1">
    <citation type="submission" date="2020-05" db="EMBL/GenBank/DDBJ databases">
        <authorList>
            <person name="Chiriac C."/>
            <person name="Salcher M."/>
            <person name="Ghai R."/>
            <person name="Kavagutti S V."/>
        </authorList>
    </citation>
    <scope>NUCLEOTIDE SEQUENCE</scope>
</reference>
<gene>
    <name evidence="1" type="ORF">UFOPK2292_00883</name>
</gene>
<proteinExistence type="predicted"/>
<dbReference type="AlphaFoldDB" id="A0A6J6MIA3"/>
<protein>
    <submittedName>
        <fullName evidence="1">Unannotated protein</fullName>
    </submittedName>
</protein>